<feature type="signal peptide" evidence="1">
    <location>
        <begin position="1"/>
        <end position="21"/>
    </location>
</feature>
<evidence type="ECO:0000313" key="2">
    <source>
        <dbReference type="EMBL" id="BAT85695.1"/>
    </source>
</evidence>
<name>A0A0S3RYW1_PHAAN</name>
<sequence>MSHVAAAHIWTVTHFWWISEATVLAQNRRCFFIFADEQRLGIFMFSSGESGLFISHASDKYGLMISLFSSSASM</sequence>
<gene>
    <name evidence="2" type="primary">Vigan.04G326800</name>
    <name evidence="2" type="ORF">VIGAN_04326800</name>
</gene>
<reference evidence="2 3" key="1">
    <citation type="journal article" date="2015" name="Sci. Rep.">
        <title>The power of single molecule real-time sequencing technology in the de novo assembly of a eukaryotic genome.</title>
        <authorList>
            <person name="Sakai H."/>
            <person name="Naito K."/>
            <person name="Ogiso-Tanaka E."/>
            <person name="Takahashi Y."/>
            <person name="Iseki K."/>
            <person name="Muto C."/>
            <person name="Satou K."/>
            <person name="Teruya K."/>
            <person name="Shiroma A."/>
            <person name="Shimoji M."/>
            <person name="Hirano T."/>
            <person name="Itoh T."/>
            <person name="Kaga A."/>
            <person name="Tomooka N."/>
        </authorList>
    </citation>
    <scope>NUCLEOTIDE SEQUENCE [LARGE SCALE GENOMIC DNA]</scope>
    <source>
        <strain evidence="3">cv. Shumari</strain>
    </source>
</reference>
<dbReference type="AlphaFoldDB" id="A0A0S3RYW1"/>
<evidence type="ECO:0000313" key="3">
    <source>
        <dbReference type="Proteomes" id="UP000291084"/>
    </source>
</evidence>
<feature type="chain" id="PRO_5006617531" evidence="1">
    <location>
        <begin position="22"/>
        <end position="74"/>
    </location>
</feature>
<protein>
    <submittedName>
        <fullName evidence="2">Uncharacterized protein</fullName>
    </submittedName>
</protein>
<dbReference type="Proteomes" id="UP000291084">
    <property type="component" value="Chromosome 4"/>
</dbReference>
<proteinExistence type="predicted"/>
<keyword evidence="3" id="KW-1185">Reference proteome</keyword>
<dbReference type="EMBL" id="AP015037">
    <property type="protein sequence ID" value="BAT85695.1"/>
    <property type="molecule type" value="Genomic_DNA"/>
</dbReference>
<accession>A0A0S3RYW1</accession>
<evidence type="ECO:0000256" key="1">
    <source>
        <dbReference type="SAM" id="SignalP"/>
    </source>
</evidence>
<keyword evidence="1" id="KW-0732">Signal</keyword>
<organism evidence="2 3">
    <name type="scientific">Vigna angularis var. angularis</name>
    <dbReference type="NCBI Taxonomy" id="157739"/>
    <lineage>
        <taxon>Eukaryota</taxon>
        <taxon>Viridiplantae</taxon>
        <taxon>Streptophyta</taxon>
        <taxon>Embryophyta</taxon>
        <taxon>Tracheophyta</taxon>
        <taxon>Spermatophyta</taxon>
        <taxon>Magnoliopsida</taxon>
        <taxon>eudicotyledons</taxon>
        <taxon>Gunneridae</taxon>
        <taxon>Pentapetalae</taxon>
        <taxon>rosids</taxon>
        <taxon>fabids</taxon>
        <taxon>Fabales</taxon>
        <taxon>Fabaceae</taxon>
        <taxon>Papilionoideae</taxon>
        <taxon>50 kb inversion clade</taxon>
        <taxon>NPAAA clade</taxon>
        <taxon>indigoferoid/millettioid clade</taxon>
        <taxon>Phaseoleae</taxon>
        <taxon>Vigna</taxon>
    </lineage>
</organism>